<reference evidence="2" key="1">
    <citation type="submission" date="2022-07" db="EMBL/GenBank/DDBJ databases">
        <title>Phylogenomic reconstructions and comparative analyses of Kickxellomycotina fungi.</title>
        <authorList>
            <person name="Reynolds N.K."/>
            <person name="Stajich J.E."/>
            <person name="Barry K."/>
            <person name="Grigoriev I.V."/>
            <person name="Crous P."/>
            <person name="Smith M.E."/>
        </authorList>
    </citation>
    <scope>NUCLEOTIDE SEQUENCE</scope>
    <source>
        <strain evidence="2">NRRL 1566</strain>
    </source>
</reference>
<keyword evidence="3" id="KW-1185">Reference proteome</keyword>
<organism evidence="2 3">
    <name type="scientific">Coemansia brasiliensis</name>
    <dbReference type="NCBI Taxonomy" id="2650707"/>
    <lineage>
        <taxon>Eukaryota</taxon>
        <taxon>Fungi</taxon>
        <taxon>Fungi incertae sedis</taxon>
        <taxon>Zoopagomycota</taxon>
        <taxon>Kickxellomycotina</taxon>
        <taxon>Kickxellomycetes</taxon>
        <taxon>Kickxellales</taxon>
        <taxon>Kickxellaceae</taxon>
        <taxon>Coemansia</taxon>
    </lineage>
</organism>
<protein>
    <submittedName>
        <fullName evidence="2">Uncharacterized protein</fullName>
    </submittedName>
</protein>
<dbReference type="Pfam" id="PF15003">
    <property type="entry name" value="HAUS2"/>
    <property type="match status" value="1"/>
</dbReference>
<sequence length="280" mass="31426">MSTTRRRQTNISTQAHGKASRPQSRVGRGASSSTGSKRAAAINSKSSYLAAQQRQSPNRVRKHRNIVFNRQLDLSGTVGLTIGESETNKYAHKSNLEYIQQMAEDDYGSDDDLGDSEETWAKKQHTQQHRQLREIDNRLEQQWLEADKRDYERRGAVLDQSVVSQRLQALKAFGEHLRRVGKNRAALLARLAEPLAEEHWMLDAQHHERMVAVLQSMCGLVNNLPGITAAARHCASELPAVVVSDHDHSDSALNSRHIAQMERLVHEAEQAMERLSSGGQ</sequence>
<dbReference type="GO" id="GO:0031023">
    <property type="term" value="P:microtubule organizing center organization"/>
    <property type="evidence" value="ECO:0007669"/>
    <property type="project" value="InterPro"/>
</dbReference>
<feature type="compositionally biased region" description="Polar residues" evidence="1">
    <location>
        <begin position="43"/>
        <end position="58"/>
    </location>
</feature>
<evidence type="ECO:0000256" key="1">
    <source>
        <dbReference type="SAM" id="MobiDB-lite"/>
    </source>
</evidence>
<dbReference type="GO" id="GO:0051225">
    <property type="term" value="P:spindle assembly"/>
    <property type="evidence" value="ECO:0007669"/>
    <property type="project" value="InterPro"/>
</dbReference>
<comment type="caution">
    <text evidence="2">The sequence shown here is derived from an EMBL/GenBank/DDBJ whole genome shotgun (WGS) entry which is preliminary data.</text>
</comment>
<feature type="region of interest" description="Disordered" evidence="1">
    <location>
        <begin position="1"/>
        <end position="64"/>
    </location>
</feature>
<dbReference type="Proteomes" id="UP001139887">
    <property type="component" value="Unassembled WGS sequence"/>
</dbReference>
<accession>A0A9W8LY93</accession>
<dbReference type="InterPro" id="IPR028346">
    <property type="entry name" value="HAUS2"/>
</dbReference>
<proteinExistence type="predicted"/>
<dbReference type="AlphaFoldDB" id="A0A9W8LY93"/>
<dbReference type="EMBL" id="JANBUW010000279">
    <property type="protein sequence ID" value="KAJ2847668.1"/>
    <property type="molecule type" value="Genomic_DNA"/>
</dbReference>
<gene>
    <name evidence="2" type="ORF">IWW36_003735</name>
</gene>
<name>A0A9W8LY93_9FUNG</name>
<evidence type="ECO:0000313" key="2">
    <source>
        <dbReference type="EMBL" id="KAJ2847668.1"/>
    </source>
</evidence>
<dbReference type="OrthoDB" id="5564679at2759"/>
<evidence type="ECO:0000313" key="3">
    <source>
        <dbReference type="Proteomes" id="UP001139887"/>
    </source>
</evidence>